<accession>G4TKP2</accession>
<reference evidence="1 2" key="1">
    <citation type="journal article" date="2011" name="PLoS Pathog.">
        <title>Endophytic Life Strategies Decoded by Genome and Transcriptome Analyses of the Mutualistic Root Symbiont Piriformospora indica.</title>
        <authorList>
            <person name="Zuccaro A."/>
            <person name="Lahrmann U."/>
            <person name="Guldener U."/>
            <person name="Langen G."/>
            <person name="Pfiffi S."/>
            <person name="Biedenkopf D."/>
            <person name="Wong P."/>
            <person name="Samans B."/>
            <person name="Grimm C."/>
            <person name="Basiewicz M."/>
            <person name="Murat C."/>
            <person name="Martin F."/>
            <person name="Kogel K.H."/>
        </authorList>
    </citation>
    <scope>NUCLEOTIDE SEQUENCE [LARGE SCALE GENOMIC DNA]</scope>
    <source>
        <strain evidence="1 2">DSM 11827</strain>
    </source>
</reference>
<name>G4TKP2_SERID</name>
<comment type="caution">
    <text evidence="1">The sequence shown here is derived from an EMBL/GenBank/DDBJ whole genome shotgun (WGS) entry which is preliminary data.</text>
</comment>
<dbReference type="EMBL" id="CAFZ01000138">
    <property type="protein sequence ID" value="CCA71888.1"/>
    <property type="molecule type" value="Genomic_DNA"/>
</dbReference>
<keyword evidence="2" id="KW-1185">Reference proteome</keyword>
<proteinExistence type="predicted"/>
<dbReference type="AlphaFoldDB" id="G4TKP2"/>
<gene>
    <name evidence="1" type="ORF">PIIN_05823</name>
</gene>
<dbReference type="HOGENOM" id="CLU_2184984_0_0_1"/>
<sequence>MSLSNSQKQKLREVVEAVTAGDLDKGMVWDTSYKPIHGLGTSRLQGYKLGSQKTSTGTYNVAIWSVSKMRLAEPKWVEASFDEEPTGEAVIEALNNLLVILWAFCFVAR</sequence>
<dbReference type="InParanoid" id="G4TKP2"/>
<protein>
    <submittedName>
        <fullName evidence="1">Uncharacterized protein</fullName>
    </submittedName>
</protein>
<dbReference type="Proteomes" id="UP000007148">
    <property type="component" value="Unassembled WGS sequence"/>
</dbReference>
<evidence type="ECO:0000313" key="2">
    <source>
        <dbReference type="Proteomes" id="UP000007148"/>
    </source>
</evidence>
<organism evidence="1 2">
    <name type="scientific">Serendipita indica (strain DSM 11827)</name>
    <name type="common">Root endophyte fungus</name>
    <name type="synonym">Piriformospora indica</name>
    <dbReference type="NCBI Taxonomy" id="1109443"/>
    <lineage>
        <taxon>Eukaryota</taxon>
        <taxon>Fungi</taxon>
        <taxon>Dikarya</taxon>
        <taxon>Basidiomycota</taxon>
        <taxon>Agaricomycotina</taxon>
        <taxon>Agaricomycetes</taxon>
        <taxon>Sebacinales</taxon>
        <taxon>Serendipitaceae</taxon>
        <taxon>Serendipita</taxon>
    </lineage>
</organism>
<evidence type="ECO:0000313" key="1">
    <source>
        <dbReference type="EMBL" id="CCA71888.1"/>
    </source>
</evidence>